<feature type="signal peptide" evidence="17">
    <location>
        <begin position="1"/>
        <end position="27"/>
    </location>
</feature>
<keyword evidence="16" id="KW-0812">Transmembrane</keyword>
<keyword evidence="7 17" id="KW-0732">Signal</keyword>
<dbReference type="PANTHER" id="PTHR21581">
    <property type="entry name" value="D-ALANYL-D-ALANINE CARBOXYPEPTIDASE"/>
    <property type="match status" value="1"/>
</dbReference>
<dbReference type="Pfam" id="PF00768">
    <property type="entry name" value="Peptidase_S11"/>
    <property type="match status" value="1"/>
</dbReference>
<evidence type="ECO:0000256" key="4">
    <source>
        <dbReference type="ARBA" id="ARBA00012448"/>
    </source>
</evidence>
<feature type="binding site" evidence="14">
    <location>
        <position position="234"/>
    </location>
    <ligand>
        <name>substrate</name>
    </ligand>
</feature>
<evidence type="ECO:0000256" key="6">
    <source>
        <dbReference type="ARBA" id="ARBA00022670"/>
    </source>
</evidence>
<evidence type="ECO:0000313" key="19">
    <source>
        <dbReference type="EMBL" id="HJB75179.1"/>
    </source>
</evidence>
<evidence type="ECO:0000256" key="5">
    <source>
        <dbReference type="ARBA" id="ARBA00022645"/>
    </source>
</evidence>
<keyword evidence="16" id="KW-1133">Transmembrane helix</keyword>
<reference evidence="19" key="2">
    <citation type="submission" date="2021-04" db="EMBL/GenBank/DDBJ databases">
        <authorList>
            <person name="Gilroy R."/>
        </authorList>
    </citation>
    <scope>NUCLEOTIDE SEQUENCE</scope>
    <source>
        <strain evidence="19">CHK188-16595</strain>
    </source>
</reference>
<feature type="domain" description="Peptidase S11 D-Ala-D-Ala carboxypeptidase A C-terminal" evidence="18">
    <location>
        <begin position="295"/>
        <end position="386"/>
    </location>
</feature>
<dbReference type="GO" id="GO:0009252">
    <property type="term" value="P:peptidoglycan biosynthetic process"/>
    <property type="evidence" value="ECO:0007669"/>
    <property type="project" value="UniProtKB-KW"/>
</dbReference>
<comment type="similarity">
    <text evidence="3 15">Belongs to the peptidase S11 family.</text>
</comment>
<dbReference type="GO" id="GO:0009002">
    <property type="term" value="F:serine-type D-Ala-D-Ala carboxypeptidase activity"/>
    <property type="evidence" value="ECO:0007669"/>
    <property type="project" value="UniProtKB-EC"/>
</dbReference>
<dbReference type="EC" id="3.4.16.4" evidence="4"/>
<proteinExistence type="inferred from homology"/>
<name>A0A9D2S9N0_9FIRM</name>
<dbReference type="InterPro" id="IPR037167">
    <property type="entry name" value="Peptidase_S11_C_sf"/>
</dbReference>
<evidence type="ECO:0000256" key="14">
    <source>
        <dbReference type="PIRSR" id="PIRSR618044-2"/>
    </source>
</evidence>
<feature type="transmembrane region" description="Helical" evidence="16">
    <location>
        <begin position="399"/>
        <end position="425"/>
    </location>
</feature>
<evidence type="ECO:0000259" key="18">
    <source>
        <dbReference type="SMART" id="SM00936"/>
    </source>
</evidence>
<protein>
    <recommendedName>
        <fullName evidence="4">serine-type D-Ala-D-Ala carboxypeptidase</fullName>
        <ecNumber evidence="4">3.4.16.4</ecNumber>
    </recommendedName>
</protein>
<evidence type="ECO:0000256" key="11">
    <source>
        <dbReference type="ARBA" id="ARBA00023316"/>
    </source>
</evidence>
<keyword evidence="6" id="KW-0645">Protease</keyword>
<evidence type="ECO:0000256" key="2">
    <source>
        <dbReference type="ARBA" id="ARBA00004752"/>
    </source>
</evidence>
<dbReference type="GO" id="GO:0071555">
    <property type="term" value="P:cell wall organization"/>
    <property type="evidence" value="ECO:0007669"/>
    <property type="project" value="UniProtKB-KW"/>
</dbReference>
<dbReference type="GO" id="GO:0008360">
    <property type="term" value="P:regulation of cell shape"/>
    <property type="evidence" value="ECO:0007669"/>
    <property type="project" value="UniProtKB-KW"/>
</dbReference>
<dbReference type="SUPFAM" id="SSF69189">
    <property type="entry name" value="Penicillin-binding protein associated domain"/>
    <property type="match status" value="1"/>
</dbReference>
<dbReference type="EMBL" id="DWXN01000010">
    <property type="protein sequence ID" value="HJB75179.1"/>
    <property type="molecule type" value="Genomic_DNA"/>
</dbReference>
<dbReference type="InterPro" id="IPR001967">
    <property type="entry name" value="Peptidase_S11_N"/>
</dbReference>
<dbReference type="InterPro" id="IPR012338">
    <property type="entry name" value="Beta-lactam/transpept-like"/>
</dbReference>
<keyword evidence="11" id="KW-0961">Cell wall biogenesis/degradation</keyword>
<evidence type="ECO:0000256" key="15">
    <source>
        <dbReference type="RuleBase" id="RU004016"/>
    </source>
</evidence>
<evidence type="ECO:0000256" key="16">
    <source>
        <dbReference type="SAM" id="Phobius"/>
    </source>
</evidence>
<feature type="active site" description="Proton acceptor" evidence="13">
    <location>
        <position position="70"/>
    </location>
</feature>
<keyword evidence="5 19" id="KW-0121">Carboxypeptidase</keyword>
<keyword evidence="9" id="KW-0133">Cell shape</keyword>
<dbReference type="PRINTS" id="PR00725">
    <property type="entry name" value="DADACBPTASE1"/>
</dbReference>
<evidence type="ECO:0000256" key="10">
    <source>
        <dbReference type="ARBA" id="ARBA00022984"/>
    </source>
</evidence>
<gene>
    <name evidence="19" type="ORF">IAA37_05840</name>
</gene>
<dbReference type="InterPro" id="IPR018044">
    <property type="entry name" value="Peptidase_S11"/>
</dbReference>
<evidence type="ECO:0000256" key="7">
    <source>
        <dbReference type="ARBA" id="ARBA00022729"/>
    </source>
</evidence>
<feature type="active site" description="Proton acceptor" evidence="13">
    <location>
        <position position="67"/>
    </location>
</feature>
<dbReference type="Proteomes" id="UP000823877">
    <property type="component" value="Unassembled WGS sequence"/>
</dbReference>
<organism evidence="19 20">
    <name type="scientific">Candidatus Eubacterium faecale</name>
    <dbReference type="NCBI Taxonomy" id="2838568"/>
    <lineage>
        <taxon>Bacteria</taxon>
        <taxon>Bacillati</taxon>
        <taxon>Bacillota</taxon>
        <taxon>Clostridia</taxon>
        <taxon>Eubacteriales</taxon>
        <taxon>Eubacteriaceae</taxon>
        <taxon>Eubacterium</taxon>
    </lineage>
</organism>
<dbReference type="Gene3D" id="2.60.410.10">
    <property type="entry name" value="D-Ala-D-Ala carboxypeptidase, C-terminal domain"/>
    <property type="match status" value="1"/>
</dbReference>
<evidence type="ECO:0000256" key="8">
    <source>
        <dbReference type="ARBA" id="ARBA00022801"/>
    </source>
</evidence>
<dbReference type="InterPro" id="IPR015956">
    <property type="entry name" value="Peniciliin-bd_prot_C_sf"/>
</dbReference>
<feature type="active site" evidence="13">
    <location>
        <position position="127"/>
    </location>
</feature>
<reference evidence="19" key="1">
    <citation type="journal article" date="2021" name="PeerJ">
        <title>Extensive microbial diversity within the chicken gut microbiome revealed by metagenomics and culture.</title>
        <authorList>
            <person name="Gilroy R."/>
            <person name="Ravi A."/>
            <person name="Getino M."/>
            <person name="Pursley I."/>
            <person name="Horton D.L."/>
            <person name="Alikhan N.F."/>
            <person name="Baker D."/>
            <person name="Gharbi K."/>
            <person name="Hall N."/>
            <person name="Watson M."/>
            <person name="Adriaenssens E.M."/>
            <person name="Foster-Nyarko E."/>
            <person name="Jarju S."/>
            <person name="Secka A."/>
            <person name="Antonio M."/>
            <person name="Oren A."/>
            <person name="Chaudhuri R.R."/>
            <person name="La Ragione R."/>
            <person name="Hildebrand F."/>
            <person name="Pallen M.J."/>
        </authorList>
    </citation>
    <scope>NUCLEOTIDE SEQUENCE</scope>
    <source>
        <strain evidence="19">CHK188-16595</strain>
    </source>
</reference>
<comment type="catalytic activity">
    <reaction evidence="12">
        <text>Preferential cleavage: (Ac)2-L-Lys-D-Ala-|-D-Ala. Also transpeptidation of peptidyl-alanyl moieties that are N-acyl substituents of D-alanine.</text>
        <dbReference type="EC" id="3.4.16.4"/>
    </reaction>
</comment>
<comment type="pathway">
    <text evidence="2">Cell wall biogenesis; peptidoglycan biosynthesis.</text>
</comment>
<keyword evidence="16" id="KW-0472">Membrane</keyword>
<feature type="chain" id="PRO_5038832740" description="serine-type D-Ala-D-Ala carboxypeptidase" evidence="17">
    <location>
        <begin position="28"/>
        <end position="442"/>
    </location>
</feature>
<dbReference type="InterPro" id="IPR012907">
    <property type="entry name" value="Peptidase_S11_C"/>
</dbReference>
<evidence type="ECO:0000313" key="20">
    <source>
        <dbReference type="Proteomes" id="UP000823877"/>
    </source>
</evidence>
<evidence type="ECO:0000256" key="12">
    <source>
        <dbReference type="ARBA" id="ARBA00034000"/>
    </source>
</evidence>
<evidence type="ECO:0000256" key="1">
    <source>
        <dbReference type="ARBA" id="ARBA00003217"/>
    </source>
</evidence>
<evidence type="ECO:0000256" key="9">
    <source>
        <dbReference type="ARBA" id="ARBA00022960"/>
    </source>
</evidence>
<dbReference type="Gene3D" id="3.40.710.10">
    <property type="entry name" value="DD-peptidase/beta-lactamase superfamily"/>
    <property type="match status" value="1"/>
</dbReference>
<evidence type="ECO:0000256" key="13">
    <source>
        <dbReference type="PIRSR" id="PIRSR618044-1"/>
    </source>
</evidence>
<dbReference type="AlphaFoldDB" id="A0A9D2S9N0"/>
<evidence type="ECO:0000256" key="3">
    <source>
        <dbReference type="ARBA" id="ARBA00007164"/>
    </source>
</evidence>
<accession>A0A9D2S9N0</accession>
<keyword evidence="8" id="KW-0378">Hydrolase</keyword>
<dbReference type="Pfam" id="PF07943">
    <property type="entry name" value="PBP5_C"/>
    <property type="match status" value="1"/>
</dbReference>
<keyword evidence="10" id="KW-0573">Peptidoglycan synthesis</keyword>
<sequence length="442" mass="48356">MKKFVSTFLAVVIAAVSLFCGAFSANAAIYQPDVELYSKAYMLINLDDDSYPVVAQKNQDEKMYPASLTKIVTAIVTLNNVSDLQEQVTVSEAAFNILLGTGAQVAGLEIGDTLTVEQLLYLNMVHSACDASEVLAEYVGGTRENFVKMMNDYAASLGCTGTNFMNPDGLHNPNHYTTAADLAKITLDALKNSTFTKIANTVEYEYNGMNYYNTNLMLRRGYLSYYYEYAKGIKTGSTSEAGYCVITTASKDGYNYLAIVLGAPVIDYNHDGYVEKCSFIDAATLFKWAFGSLKYSTIIEQNEVLDEIPVENGKDADTLRLVAKEDVTAIVPNGLDRSNVVIKAKDKPESVDAPIEKGDAVCTAQIIYADQVVAEVQLVAADTVELSTFLTILNAIKHFFSLTAVQIIIALIVVGIAVYIGLFIYKANKKKAKRRSQQDGEE</sequence>
<evidence type="ECO:0000256" key="17">
    <source>
        <dbReference type="SAM" id="SignalP"/>
    </source>
</evidence>
<dbReference type="SMART" id="SM00936">
    <property type="entry name" value="PBP5_C"/>
    <property type="match status" value="1"/>
</dbReference>
<comment type="function">
    <text evidence="1">Removes C-terminal D-alanyl residues from sugar-peptide cell wall precursors.</text>
</comment>
<comment type="caution">
    <text evidence="19">The sequence shown here is derived from an EMBL/GenBank/DDBJ whole genome shotgun (WGS) entry which is preliminary data.</text>
</comment>
<dbReference type="GO" id="GO:0006508">
    <property type="term" value="P:proteolysis"/>
    <property type="evidence" value="ECO:0007669"/>
    <property type="project" value="UniProtKB-KW"/>
</dbReference>
<dbReference type="PANTHER" id="PTHR21581:SF6">
    <property type="entry name" value="TRAFFICKING PROTEIN PARTICLE COMPLEX SUBUNIT 12"/>
    <property type="match status" value="1"/>
</dbReference>
<dbReference type="SUPFAM" id="SSF56601">
    <property type="entry name" value="beta-lactamase/transpeptidase-like"/>
    <property type="match status" value="1"/>
</dbReference>